<dbReference type="RefSeq" id="XP_046064461.1">
    <property type="nucleotide sequence ID" value="XM_046208939.1"/>
</dbReference>
<keyword evidence="8 15" id="KW-0862">Zinc</keyword>
<dbReference type="GO" id="GO:0005789">
    <property type="term" value="C:endoplasmic reticulum membrane"/>
    <property type="evidence" value="ECO:0007669"/>
    <property type="project" value="UniProtKB-SubCell"/>
</dbReference>
<keyword evidence="5 15" id="KW-0813">Transport</keyword>
<reference evidence="21" key="2">
    <citation type="submission" date="2021-01" db="EMBL/GenBank/DDBJ databases">
        <authorList>
            <person name="Schikora-Tamarit M.A."/>
        </authorList>
    </citation>
    <scope>NUCLEOTIDE SEQUENCE</scope>
    <source>
        <strain evidence="21">CBS6075</strain>
    </source>
</reference>
<name>A0A9P8PF31_9ASCO</name>
<dbReference type="SUPFAM" id="SSF81995">
    <property type="entry name" value="beta-sandwich domain of Sec23/24"/>
    <property type="match status" value="1"/>
</dbReference>
<dbReference type="SUPFAM" id="SSF81811">
    <property type="entry name" value="Helical domain of Sec23/24"/>
    <property type="match status" value="1"/>
</dbReference>
<evidence type="ECO:0000256" key="8">
    <source>
        <dbReference type="ARBA" id="ARBA00022833"/>
    </source>
</evidence>
<keyword evidence="9 15" id="KW-0931">ER-Golgi transport</keyword>
<dbReference type="FunFam" id="3.40.50.410:FF:000043">
    <property type="entry name" value="Protein transport protein SEC23"/>
    <property type="match status" value="1"/>
</dbReference>
<dbReference type="GO" id="GO:0005096">
    <property type="term" value="F:GTPase activator activity"/>
    <property type="evidence" value="ECO:0007669"/>
    <property type="project" value="TreeGrafter"/>
</dbReference>
<evidence type="ECO:0000256" key="10">
    <source>
        <dbReference type="ARBA" id="ARBA00022927"/>
    </source>
</evidence>
<dbReference type="GO" id="GO:0070971">
    <property type="term" value="C:endoplasmic reticulum exit site"/>
    <property type="evidence" value="ECO:0007669"/>
    <property type="project" value="TreeGrafter"/>
</dbReference>
<dbReference type="GO" id="GO:0008270">
    <property type="term" value="F:zinc ion binding"/>
    <property type="evidence" value="ECO:0007669"/>
    <property type="project" value="InterPro"/>
</dbReference>
<keyword evidence="10 15" id="KW-0653">Protein transport</keyword>
<dbReference type="Gene3D" id="1.20.120.730">
    <property type="entry name" value="Sec23/Sec24 helical domain"/>
    <property type="match status" value="1"/>
</dbReference>
<gene>
    <name evidence="21" type="ORF">OGAPHI_000804</name>
</gene>
<comment type="subcellular location">
    <subcellularLocation>
        <location evidence="15">Cytoplasm</location>
    </subcellularLocation>
    <subcellularLocation>
        <location evidence="1 15">Cytoplasmic vesicle</location>
        <location evidence="1 15">COPII-coated vesicle membrane</location>
        <topology evidence="1 15">Peripheral membrane protein</topology>
        <orientation evidence="1 15">Cytoplasmic side</orientation>
    </subcellularLocation>
    <subcellularLocation>
        <location evidence="2 15">Endoplasmic reticulum membrane</location>
        <topology evidence="2 15">Peripheral membrane protein</topology>
        <orientation evidence="2 15">Cytoplasmic side</orientation>
    </subcellularLocation>
    <subcellularLocation>
        <location evidence="15">Golgi apparatus membrane</location>
        <topology evidence="15">Peripheral membrane protein</topology>
        <orientation evidence="15">Cytoplasmic side</orientation>
    </subcellularLocation>
</comment>
<evidence type="ECO:0000313" key="21">
    <source>
        <dbReference type="EMBL" id="KAH3671093.1"/>
    </source>
</evidence>
<dbReference type="GeneID" id="70232772"/>
<dbReference type="InterPro" id="IPR006900">
    <property type="entry name" value="Sec23/24_helical_dom"/>
</dbReference>
<dbReference type="InterPro" id="IPR007123">
    <property type="entry name" value="Gelsolin-like_dom"/>
</dbReference>
<dbReference type="PANTHER" id="PTHR11141">
    <property type="entry name" value="PROTEIN TRANSPORT PROTEIN SEC23"/>
    <property type="match status" value="1"/>
</dbReference>
<dbReference type="Pfam" id="PF08033">
    <property type="entry name" value="Sec23_BS"/>
    <property type="match status" value="1"/>
</dbReference>
<evidence type="ECO:0000256" key="4">
    <source>
        <dbReference type="ARBA" id="ARBA00021212"/>
    </source>
</evidence>
<keyword evidence="13 15" id="KW-0968">Cytoplasmic vesicle</keyword>
<evidence type="ECO:0000256" key="15">
    <source>
        <dbReference type="RuleBase" id="RU365030"/>
    </source>
</evidence>
<evidence type="ECO:0000256" key="11">
    <source>
        <dbReference type="ARBA" id="ARBA00023034"/>
    </source>
</evidence>
<feature type="domain" description="Sec23/Sec24 helical" evidence="19">
    <location>
        <begin position="504"/>
        <end position="602"/>
    </location>
</feature>
<evidence type="ECO:0000256" key="5">
    <source>
        <dbReference type="ARBA" id="ARBA00022448"/>
    </source>
</evidence>
<dbReference type="InterPro" id="IPR029006">
    <property type="entry name" value="ADF-H/Gelsolin-like_dom_sf"/>
</dbReference>
<dbReference type="Pfam" id="PF00626">
    <property type="entry name" value="Gelsolin"/>
    <property type="match status" value="1"/>
</dbReference>
<evidence type="ECO:0000259" key="19">
    <source>
        <dbReference type="Pfam" id="PF04815"/>
    </source>
</evidence>
<dbReference type="FunFam" id="3.40.20.10:FF:000041">
    <property type="entry name" value="Protein transport protein SEC23"/>
    <property type="match status" value="1"/>
</dbReference>
<dbReference type="SUPFAM" id="SSF82919">
    <property type="entry name" value="Zn-finger domain of Sec23/24"/>
    <property type="match status" value="1"/>
</dbReference>
<feature type="domain" description="Sec23/Sec24 trunk" evidence="18">
    <location>
        <begin position="115"/>
        <end position="384"/>
    </location>
</feature>
<sequence length="756" mass="84194">MSFEAYEDATGLRYAWNVLPQNKVDAKNYVVPFSCLYQPLRPTDTPLLLEGPPTVCRACKAILNPYCQPDLNTRTWSCPICKTRNQFHPQLVEMPFQTRPEAENIEYILPPPATQQPYVFVFVVDLCLDVEGLESLKENLIVAMNLIPPDALVGFITFGKNVNVHEIGHQDSNSSFCFNGAKSYTPDQVEKILGVLSGDLKASRKPTPNALEMPLNPANRFIQQLAMCEFQLTTLIDSLTADSFPVEKYHRNQRATGAALNVAVNLLSSTFSKTGARVMLFTGGPATYGPGSIVDTPLKNPIRSHSDLQKDATMLKNFRKARKFYDDLASTASLAGHTVDIFVGSYDQIGLAEMEGLVHNTGGTVIQSDGFSTAIFKQSLQRLFNRSASGTLEFGLNATLEVKTTNNLKINGIVGHVTSLKRKTAAVSDTEIGIGATDSWKLDGVSVHSTYGVYFEPVVETGSTFAVIQFITSYQHSDGSRRLHVTTSQRPCVQQGQNAIDYFDQEAAAVLVARQALYKVLKDNSTDAIRWVDKVLVDLCSKFGSYKVNDPNSLVLSPSLNLFPQFMYHLRRSNFIQIFNSSPDETAFYRHCFLTEECMNSLIMIQPTLTSFEIEAEPEPVLLDSLSIKPNRILLLDTFFHLLIYHGSQIADWRRHGYQDLPDYEYFKEFLNLPRVEAADILVDRFPLPRFIDTEEGGSQARFLMSKLNPTTSYKNNDELQILGGGQAETGAVILTDDVSLQTFMQHVNTAVVKPS</sequence>
<comment type="caution">
    <text evidence="21">The sequence shown here is derived from an EMBL/GenBank/DDBJ whole genome shotgun (WGS) entry which is preliminary data.</text>
</comment>
<organism evidence="21 22">
    <name type="scientific">Ogataea philodendri</name>
    <dbReference type="NCBI Taxonomy" id="1378263"/>
    <lineage>
        <taxon>Eukaryota</taxon>
        <taxon>Fungi</taxon>
        <taxon>Dikarya</taxon>
        <taxon>Ascomycota</taxon>
        <taxon>Saccharomycotina</taxon>
        <taxon>Pichiomycetes</taxon>
        <taxon>Pichiales</taxon>
        <taxon>Pichiaceae</taxon>
        <taxon>Ogataea</taxon>
    </lineage>
</organism>
<reference evidence="21" key="1">
    <citation type="journal article" date="2021" name="Open Biol.">
        <title>Shared evolutionary footprints suggest mitochondrial oxidative damage underlies multiple complex I losses in fungi.</title>
        <authorList>
            <person name="Schikora-Tamarit M.A."/>
            <person name="Marcet-Houben M."/>
            <person name="Nosek J."/>
            <person name="Gabaldon T."/>
        </authorList>
    </citation>
    <scope>NUCLEOTIDE SEQUENCE</scope>
    <source>
        <strain evidence="21">CBS6075</strain>
    </source>
</reference>
<evidence type="ECO:0000259" key="17">
    <source>
        <dbReference type="Pfam" id="PF04810"/>
    </source>
</evidence>
<keyword evidence="22" id="KW-1185">Reference proteome</keyword>
<dbReference type="EMBL" id="JAEUBE010000084">
    <property type="protein sequence ID" value="KAH3671093.1"/>
    <property type="molecule type" value="Genomic_DNA"/>
</dbReference>
<dbReference type="InterPro" id="IPR036465">
    <property type="entry name" value="vWFA_dom_sf"/>
</dbReference>
<evidence type="ECO:0000259" key="20">
    <source>
        <dbReference type="Pfam" id="PF08033"/>
    </source>
</evidence>
<keyword evidence="7 15" id="KW-0256">Endoplasmic reticulum</keyword>
<dbReference type="SUPFAM" id="SSF82754">
    <property type="entry name" value="C-terminal, gelsolin-like domain of Sec23/24"/>
    <property type="match status" value="1"/>
</dbReference>
<feature type="domain" description="Gelsolin-like" evidence="16">
    <location>
        <begin position="617"/>
        <end position="704"/>
    </location>
</feature>
<dbReference type="GO" id="GO:0030127">
    <property type="term" value="C:COPII vesicle coat"/>
    <property type="evidence" value="ECO:0007669"/>
    <property type="project" value="InterPro"/>
</dbReference>
<protein>
    <recommendedName>
        <fullName evidence="4 15">Protein transport protein SEC23</fullName>
    </recommendedName>
</protein>
<dbReference type="Gene3D" id="3.40.50.410">
    <property type="entry name" value="von Willebrand factor, type A domain"/>
    <property type="match status" value="1"/>
</dbReference>
<evidence type="ECO:0000256" key="2">
    <source>
        <dbReference type="ARBA" id="ARBA00004397"/>
    </source>
</evidence>
<comment type="similarity">
    <text evidence="3 15">Belongs to the SEC23/SEC24 family. SEC23 subfamily.</text>
</comment>
<dbReference type="AlphaFoldDB" id="A0A9P8PF31"/>
<feature type="domain" description="Zinc finger Sec23/Sec24-type" evidence="17">
    <location>
        <begin position="53"/>
        <end position="89"/>
    </location>
</feature>
<dbReference type="InterPro" id="IPR037364">
    <property type="entry name" value="Sec23"/>
</dbReference>
<keyword evidence="15" id="KW-0963">Cytoplasm</keyword>
<dbReference type="InterPro" id="IPR036180">
    <property type="entry name" value="Gelsolin-like_dom_sf"/>
</dbReference>
<dbReference type="Gene3D" id="2.60.40.1670">
    <property type="entry name" value="beta-sandwich domain of Sec23/24"/>
    <property type="match status" value="1"/>
</dbReference>
<dbReference type="InterPro" id="IPR036175">
    <property type="entry name" value="Sec23/24_helical_dom_sf"/>
</dbReference>
<dbReference type="GO" id="GO:0090110">
    <property type="term" value="P:COPII-coated vesicle cargo loading"/>
    <property type="evidence" value="ECO:0007669"/>
    <property type="project" value="TreeGrafter"/>
</dbReference>
<evidence type="ECO:0000259" key="16">
    <source>
        <dbReference type="Pfam" id="PF00626"/>
    </source>
</evidence>
<dbReference type="SUPFAM" id="SSF53300">
    <property type="entry name" value="vWA-like"/>
    <property type="match status" value="1"/>
</dbReference>
<evidence type="ECO:0000256" key="6">
    <source>
        <dbReference type="ARBA" id="ARBA00022723"/>
    </source>
</evidence>
<evidence type="ECO:0000256" key="9">
    <source>
        <dbReference type="ARBA" id="ARBA00022892"/>
    </source>
</evidence>
<dbReference type="Gene3D" id="2.30.30.380">
    <property type="entry name" value="Zn-finger domain of Sec23/24"/>
    <property type="match status" value="1"/>
</dbReference>
<evidence type="ECO:0000256" key="14">
    <source>
        <dbReference type="ARBA" id="ARBA00025471"/>
    </source>
</evidence>
<dbReference type="Proteomes" id="UP000769157">
    <property type="component" value="Unassembled WGS sequence"/>
</dbReference>
<keyword evidence="6 15" id="KW-0479">Metal-binding</keyword>
<evidence type="ECO:0000259" key="18">
    <source>
        <dbReference type="Pfam" id="PF04811"/>
    </source>
</evidence>
<evidence type="ECO:0000256" key="7">
    <source>
        <dbReference type="ARBA" id="ARBA00022824"/>
    </source>
</evidence>
<dbReference type="InterPro" id="IPR012990">
    <property type="entry name" value="Beta-sandwich_Sec23_24"/>
</dbReference>
<feature type="domain" description="Sec23/Sec24 beta-sandwich" evidence="20">
    <location>
        <begin position="395"/>
        <end position="492"/>
    </location>
</feature>
<proteinExistence type="inferred from homology"/>
<dbReference type="Pfam" id="PF04815">
    <property type="entry name" value="Sec23_helical"/>
    <property type="match status" value="1"/>
</dbReference>
<dbReference type="OrthoDB" id="10256289at2759"/>
<dbReference type="InterPro" id="IPR006895">
    <property type="entry name" value="Znf_Sec23_Sec24"/>
</dbReference>
<keyword evidence="11 15" id="KW-0333">Golgi apparatus</keyword>
<keyword evidence="12 15" id="KW-0472">Membrane</keyword>
<comment type="function">
    <text evidence="14 15">Component of the coat protein complex II (COPII) which promotes the formation of transport vesicles from the endoplasmic reticulum (ER). The coat has two main functions, the physical deformation of the endoplasmic reticulum membrane into vesicles and the selection of cargo molecules.</text>
</comment>
<dbReference type="Gene3D" id="3.40.20.10">
    <property type="entry name" value="Severin"/>
    <property type="match status" value="1"/>
</dbReference>
<evidence type="ECO:0000256" key="1">
    <source>
        <dbReference type="ARBA" id="ARBA00004299"/>
    </source>
</evidence>
<dbReference type="Pfam" id="PF04811">
    <property type="entry name" value="Sec23_trunk"/>
    <property type="match status" value="1"/>
</dbReference>
<dbReference type="PANTHER" id="PTHR11141:SF0">
    <property type="entry name" value="PROTEIN TRANSPORT PROTEIN SEC23"/>
    <property type="match status" value="1"/>
</dbReference>
<dbReference type="Pfam" id="PF04810">
    <property type="entry name" value="zf-Sec23_Sec24"/>
    <property type="match status" value="1"/>
</dbReference>
<evidence type="ECO:0000256" key="3">
    <source>
        <dbReference type="ARBA" id="ARBA00009210"/>
    </source>
</evidence>
<dbReference type="GO" id="GO:0000139">
    <property type="term" value="C:Golgi membrane"/>
    <property type="evidence" value="ECO:0007669"/>
    <property type="project" value="UniProtKB-SubCell"/>
</dbReference>
<dbReference type="InterPro" id="IPR036174">
    <property type="entry name" value="Znf_Sec23_Sec24_sf"/>
</dbReference>
<evidence type="ECO:0000256" key="13">
    <source>
        <dbReference type="ARBA" id="ARBA00023329"/>
    </source>
</evidence>
<evidence type="ECO:0000256" key="12">
    <source>
        <dbReference type="ARBA" id="ARBA00023136"/>
    </source>
</evidence>
<dbReference type="GO" id="GO:0006886">
    <property type="term" value="P:intracellular protein transport"/>
    <property type="evidence" value="ECO:0007669"/>
    <property type="project" value="InterPro"/>
</dbReference>
<accession>A0A9P8PF31</accession>
<evidence type="ECO:0000313" key="22">
    <source>
        <dbReference type="Proteomes" id="UP000769157"/>
    </source>
</evidence>
<dbReference type="InterPro" id="IPR006896">
    <property type="entry name" value="Sec23/24_trunk_dom"/>
</dbReference>